<keyword evidence="3 7" id="KW-0238">DNA-binding</keyword>
<dbReference type="RefSeq" id="XP_007930694.1">
    <property type="nucleotide sequence ID" value="XM_007932503.1"/>
</dbReference>
<reference evidence="9 10" key="1">
    <citation type="journal article" date="2012" name="PLoS Pathog.">
        <title>Diverse lifestyles and strategies of plant pathogenesis encoded in the genomes of eighteen Dothideomycetes fungi.</title>
        <authorList>
            <person name="Ohm R.A."/>
            <person name="Feau N."/>
            <person name="Henrissat B."/>
            <person name="Schoch C.L."/>
            <person name="Horwitz B.A."/>
            <person name="Barry K.W."/>
            <person name="Condon B.J."/>
            <person name="Copeland A.C."/>
            <person name="Dhillon B."/>
            <person name="Glaser F."/>
            <person name="Hesse C.N."/>
            <person name="Kosti I."/>
            <person name="LaButti K."/>
            <person name="Lindquist E.A."/>
            <person name="Lucas S."/>
            <person name="Salamov A.A."/>
            <person name="Bradshaw R.E."/>
            <person name="Ciuffetti L."/>
            <person name="Hamelin R.C."/>
            <person name="Kema G.H.J."/>
            <person name="Lawrence C."/>
            <person name="Scott J.A."/>
            <person name="Spatafora J.W."/>
            <person name="Turgeon B.G."/>
            <person name="de Wit P.J.G.M."/>
            <person name="Zhong S."/>
            <person name="Goodwin S.B."/>
            <person name="Grigoriev I.V."/>
        </authorList>
    </citation>
    <scope>NUCLEOTIDE SEQUENCE [LARGE SCALE GENOMIC DNA]</scope>
    <source>
        <strain evidence="9 10">CIRAD86</strain>
    </source>
</reference>
<evidence type="ECO:0000256" key="4">
    <source>
        <dbReference type="ARBA" id="ARBA00023163"/>
    </source>
</evidence>
<evidence type="ECO:0000313" key="10">
    <source>
        <dbReference type="Proteomes" id="UP000016932"/>
    </source>
</evidence>
<dbReference type="OrthoDB" id="3643217at2759"/>
<organism evidence="9 10">
    <name type="scientific">Pseudocercospora fijiensis (strain CIRAD86)</name>
    <name type="common">Black leaf streak disease fungus</name>
    <name type="synonym">Mycosphaerella fijiensis</name>
    <dbReference type="NCBI Taxonomy" id="383855"/>
    <lineage>
        <taxon>Eukaryota</taxon>
        <taxon>Fungi</taxon>
        <taxon>Dikarya</taxon>
        <taxon>Ascomycota</taxon>
        <taxon>Pezizomycotina</taxon>
        <taxon>Dothideomycetes</taxon>
        <taxon>Dothideomycetidae</taxon>
        <taxon>Mycosphaerellales</taxon>
        <taxon>Mycosphaerellaceae</taxon>
        <taxon>Pseudocercospora</taxon>
    </lineage>
</organism>
<comment type="function">
    <text evidence="6">Mating type proteins are sequence specific DNA-binding proteins that act as master switches in fungal differentiation by controlling gene expression in a cell type-specific fashion. Transcriptional activator that induces the transcription of alpha-specific genes.</text>
</comment>
<sequence length="248" mass="27456">MSAGAAADITGARFARRWLTRDQIQFFALCAPLIGVIPPEEYLQRMGWQLSPPQDGDQDKMPQISRLFTPSLDTFPEKFTTTTLSADGNVNALSRSKWPCHRPKLPPSSWMAYREFYNRLLASYTQKSISKCLSILWRADFFEGKGSILAKAYSIVCGCREEKDAPLDEFFAFCAGEVVAQSRNVLQSEQIPVDTFMLPYHDSTSQLTSHEGSAFVEISVGAGGDGELRDQAAKVGPLLSEGSLRDSI</sequence>
<dbReference type="GO" id="GO:0005634">
    <property type="term" value="C:nucleus"/>
    <property type="evidence" value="ECO:0007669"/>
    <property type="project" value="UniProtKB-SubCell"/>
</dbReference>
<protein>
    <recommendedName>
        <fullName evidence="1">Mating-type protein MAT-1</fullName>
    </recommendedName>
</protein>
<dbReference type="VEuPathDB" id="FungiDB:MYCFIDRAFT_80719"/>
<evidence type="ECO:0000256" key="7">
    <source>
        <dbReference type="RuleBase" id="RU003516"/>
    </source>
</evidence>
<dbReference type="InterPro" id="IPR006856">
    <property type="entry name" value="MATalpha_HMGbox"/>
</dbReference>
<evidence type="ECO:0000256" key="1">
    <source>
        <dbReference type="ARBA" id="ARBA00015083"/>
    </source>
</evidence>
<dbReference type="AlphaFoldDB" id="M3A1P5"/>
<dbReference type="Pfam" id="PF04769">
    <property type="entry name" value="MATalpha_HMGbox"/>
    <property type="match status" value="1"/>
</dbReference>
<evidence type="ECO:0000256" key="2">
    <source>
        <dbReference type="ARBA" id="ARBA00023015"/>
    </source>
</evidence>
<dbReference type="GO" id="GO:0045895">
    <property type="term" value="P:positive regulation of mating-type specific transcription, DNA-templated"/>
    <property type="evidence" value="ECO:0007669"/>
    <property type="project" value="InterPro"/>
</dbReference>
<keyword evidence="4 7" id="KW-0804">Transcription</keyword>
<dbReference type="STRING" id="383855.M3A1P5"/>
<dbReference type="EMBL" id="KB446563">
    <property type="protein sequence ID" value="EME78291.1"/>
    <property type="molecule type" value="Genomic_DNA"/>
</dbReference>
<keyword evidence="2 7" id="KW-0805">Transcription regulation</keyword>
<gene>
    <name evidence="9" type="ORF">MYCFIDRAFT_80719</name>
</gene>
<dbReference type="PROSITE" id="PS51325">
    <property type="entry name" value="ALPHA_BOX"/>
    <property type="match status" value="1"/>
</dbReference>
<accession>M3A1P5</accession>
<comment type="subcellular location">
    <subcellularLocation>
        <location evidence="7">Nucleus</location>
    </subcellularLocation>
</comment>
<comment type="similarity">
    <text evidence="7">Belongs to the MATALPHA1 family.</text>
</comment>
<dbReference type="HOGENOM" id="CLU_1120547_0_0_1"/>
<evidence type="ECO:0000256" key="3">
    <source>
        <dbReference type="ARBA" id="ARBA00023125"/>
    </source>
</evidence>
<feature type="domain" description="Alpha box" evidence="8">
    <location>
        <begin position="102"/>
        <end position="157"/>
    </location>
</feature>
<evidence type="ECO:0000256" key="5">
    <source>
        <dbReference type="ARBA" id="ARBA00023242"/>
    </source>
</evidence>
<evidence type="ECO:0000313" key="9">
    <source>
        <dbReference type="EMBL" id="EME78291.1"/>
    </source>
</evidence>
<name>M3A1P5_PSEFD</name>
<evidence type="ECO:0000256" key="6">
    <source>
        <dbReference type="ARBA" id="ARBA00035106"/>
    </source>
</evidence>
<keyword evidence="5 7" id="KW-0539">Nucleus</keyword>
<dbReference type="GO" id="GO:0008301">
    <property type="term" value="F:DNA binding, bending"/>
    <property type="evidence" value="ECO:0007669"/>
    <property type="project" value="InterPro"/>
</dbReference>
<proteinExistence type="inferred from homology"/>
<keyword evidence="10" id="KW-1185">Reference proteome</keyword>
<dbReference type="Proteomes" id="UP000016932">
    <property type="component" value="Unassembled WGS sequence"/>
</dbReference>
<dbReference type="KEGG" id="pfj:MYCFIDRAFT_80719"/>
<dbReference type="GeneID" id="19341746"/>
<evidence type="ECO:0000259" key="8">
    <source>
        <dbReference type="PROSITE" id="PS51325"/>
    </source>
</evidence>